<dbReference type="InterPro" id="IPR024535">
    <property type="entry name" value="RHGA/B-epi-like_pectate_lyase"/>
</dbReference>
<evidence type="ECO:0000259" key="1">
    <source>
        <dbReference type="Pfam" id="PF12708"/>
    </source>
</evidence>
<name>A0A2C9CNS0_9RHOB</name>
<evidence type="ECO:0000313" key="2">
    <source>
        <dbReference type="EMBL" id="SOH92857.1"/>
    </source>
</evidence>
<protein>
    <submittedName>
        <fullName evidence="2">Pectate lyase superfamily protein</fullName>
    </submittedName>
</protein>
<dbReference type="InterPro" id="IPR012334">
    <property type="entry name" value="Pectin_lyas_fold"/>
</dbReference>
<dbReference type="RefSeq" id="WP_097928413.1">
    <property type="nucleotide sequence ID" value="NZ_OCTN01000001.1"/>
</dbReference>
<dbReference type="AlphaFoldDB" id="A0A2C9CNS0"/>
<dbReference type="GO" id="GO:0016829">
    <property type="term" value="F:lyase activity"/>
    <property type="evidence" value="ECO:0007669"/>
    <property type="project" value="UniProtKB-KW"/>
</dbReference>
<dbReference type="Pfam" id="PF12708">
    <property type="entry name" value="Pect-lyase_RHGA_epim"/>
    <property type="match status" value="1"/>
</dbReference>
<reference evidence="3" key="1">
    <citation type="submission" date="2017-09" db="EMBL/GenBank/DDBJ databases">
        <authorList>
            <person name="Varghese N."/>
            <person name="Submissions S."/>
        </authorList>
    </citation>
    <scope>NUCLEOTIDE SEQUENCE [LARGE SCALE GENOMIC DNA]</scope>
    <source>
        <strain evidence="3">C7</strain>
    </source>
</reference>
<gene>
    <name evidence="2" type="ORF">SAMN06273572_101707</name>
</gene>
<organism evidence="2 3">
    <name type="scientific">Pontivivens marinum</name>
    <dbReference type="NCBI Taxonomy" id="1690039"/>
    <lineage>
        <taxon>Bacteria</taxon>
        <taxon>Pseudomonadati</taxon>
        <taxon>Pseudomonadota</taxon>
        <taxon>Alphaproteobacteria</taxon>
        <taxon>Rhodobacterales</taxon>
        <taxon>Paracoccaceae</taxon>
        <taxon>Pontivivens</taxon>
    </lineage>
</organism>
<dbReference type="SUPFAM" id="SSF51126">
    <property type="entry name" value="Pectin lyase-like"/>
    <property type="match status" value="1"/>
</dbReference>
<feature type="domain" description="Rhamnogalacturonase A/B/Epimerase-like pectate lyase" evidence="1">
    <location>
        <begin position="187"/>
        <end position="244"/>
    </location>
</feature>
<accession>A0A2C9CNS0</accession>
<keyword evidence="3" id="KW-1185">Reference proteome</keyword>
<sequence>MNKAVTDGIDLMPPAFADGLSVWSSENGLSTEPTYDGASNAALVSADADFGDCLEIFKTDSVQPLRWTGTTPMTPGCYLRISARVKLVGGNRPYVRIASYAMDSSGAAVAVDTTGDEVFLETYGEVYEVSAVVGQGARGGVDLIWSQPAVAAHFGLDLTGDNNCSVRIESIQIEDATADFLRTLMDWVDVRDYGAIGDGVTDDTEAFFAADAAAQGRDVVVPEGTYYIGSELTLDARVRFTGKIAHDSPGRIALTHNYNYDTYLDAFQDEQVALERAIGALYAFTDHDSLDLCGRQIRLTRPVDVHAAVGDRDTYGNRRAIRNGHLEAANSSDWDESTATSSASYDASEPLELSNVANVAQIEQGSLITGTGVGREVYVREVDIPNAKLVLSQPLYAAPASQTYSFTRFRYMLDYSGFTSINRQCLMQIEFLGNRRASAVMLAQSGTAWHIQDCWFVRPKDRGITSIGEGCNGISIESNEFLAPDSDQDVGDRTSIALNTNKNDMKIRNNRIVQFLHFAVVAGGGHIFSCNHWWQGDNAGEGAARSAGVVLTNRNVKTVFTGNYCDNAFIELTDEHSSNIDSDTAYGNLTITGNIFTCSSVPKSFTYIRVAPIGQDQYLDGIAIIGNAFKTIGNDVISRFDGVDLDRGTLDGTRSRSITVSGNVFESVQIRTANPVPVPYTKFGTSTNWSISTAGRLPFGLRALGVDGVAPTQGISSNWDGRLPRVAVQQGSAFDAVALTWPEAVGGSVIVHTRCDLVG</sequence>
<proteinExistence type="predicted"/>
<evidence type="ECO:0000313" key="3">
    <source>
        <dbReference type="Proteomes" id="UP000220034"/>
    </source>
</evidence>
<dbReference type="EMBL" id="OCTN01000001">
    <property type="protein sequence ID" value="SOH92857.1"/>
    <property type="molecule type" value="Genomic_DNA"/>
</dbReference>
<dbReference type="Gene3D" id="2.160.20.10">
    <property type="entry name" value="Single-stranded right-handed beta-helix, Pectin lyase-like"/>
    <property type="match status" value="1"/>
</dbReference>
<dbReference type="InterPro" id="IPR011050">
    <property type="entry name" value="Pectin_lyase_fold/virulence"/>
</dbReference>
<dbReference type="Proteomes" id="UP000220034">
    <property type="component" value="Unassembled WGS sequence"/>
</dbReference>
<keyword evidence="2" id="KW-0456">Lyase</keyword>